<dbReference type="InterPro" id="IPR002035">
    <property type="entry name" value="VWF_A"/>
</dbReference>
<dbReference type="InterPro" id="IPR036465">
    <property type="entry name" value="vWFA_dom_sf"/>
</dbReference>
<evidence type="ECO:0000259" key="3">
    <source>
        <dbReference type="PROSITE" id="PS50234"/>
    </source>
</evidence>
<dbReference type="AlphaFoldDB" id="A0A8W8L308"/>
<keyword evidence="2" id="KW-0472">Membrane</keyword>
<dbReference type="SMART" id="SM00327">
    <property type="entry name" value="VWA"/>
    <property type="match status" value="1"/>
</dbReference>
<sequence length="468" mass="48809">MTQSYGIYLILNQNKDSGFALDIKENKSTPRVVDSSGLIEVPGEIAMARILWVIAALSLVSLTHSITNDVVYIIDTSGSLSQTNLNYSIDFLYDVTDFLTIGSSDIKISIVTFSNVSIVQHDFNSLSGKDAVLTALESLKSITTAGGTKTYEALNETNTLFTSASSGRRTGVNQTVVVLTDGKSDNLLNTRSAAETLHMQGIEVFSVGVGSEVVDDKTELYAIASDPDSYYQHDIENFIHLCNVVPTLALKLDPSIGTITLPPDCVTTTTTTAAPKKKAPAATTTSAATTTVLTTTTSATTTTVPTTTTSAATTTVPTTTTSAATTTVTTTTTSATTTTVPTTTTSATTTTVPTTTASAATTTVPTTTPSADTTTTASAGTTTTAANPQSQQSAATDDSSSSTPIIAVGAAASLLLLSSIPGGYFMYKAALRRKIRQEEKEEEVQDAIQPYENSAPKHLGPGKPAWQA</sequence>
<keyword evidence="5" id="KW-1185">Reference proteome</keyword>
<protein>
    <recommendedName>
        <fullName evidence="3">VWFA domain-containing protein</fullName>
    </recommendedName>
</protein>
<dbReference type="PROSITE" id="PS50234">
    <property type="entry name" value="VWFA"/>
    <property type="match status" value="1"/>
</dbReference>
<evidence type="ECO:0000256" key="1">
    <source>
        <dbReference type="SAM" id="MobiDB-lite"/>
    </source>
</evidence>
<accession>A0A8W8L308</accession>
<feature type="region of interest" description="Disordered" evidence="1">
    <location>
        <begin position="436"/>
        <end position="468"/>
    </location>
</feature>
<feature type="transmembrane region" description="Helical" evidence="2">
    <location>
        <begin position="405"/>
        <end position="427"/>
    </location>
</feature>
<evidence type="ECO:0000313" key="4">
    <source>
        <dbReference type="EnsemblMetazoa" id="G25674.9:cds"/>
    </source>
</evidence>
<keyword evidence="2" id="KW-1133">Transmembrane helix</keyword>
<dbReference type="SUPFAM" id="SSF53300">
    <property type="entry name" value="vWA-like"/>
    <property type="match status" value="1"/>
</dbReference>
<dbReference type="EnsemblMetazoa" id="G25674.9">
    <property type="protein sequence ID" value="G25674.9:cds"/>
    <property type="gene ID" value="G25674"/>
</dbReference>
<proteinExistence type="predicted"/>
<dbReference type="InterPro" id="IPR050525">
    <property type="entry name" value="ECM_Assembly_Org"/>
</dbReference>
<organism evidence="4 5">
    <name type="scientific">Magallana gigas</name>
    <name type="common">Pacific oyster</name>
    <name type="synonym">Crassostrea gigas</name>
    <dbReference type="NCBI Taxonomy" id="29159"/>
    <lineage>
        <taxon>Eukaryota</taxon>
        <taxon>Metazoa</taxon>
        <taxon>Spiralia</taxon>
        <taxon>Lophotrochozoa</taxon>
        <taxon>Mollusca</taxon>
        <taxon>Bivalvia</taxon>
        <taxon>Autobranchia</taxon>
        <taxon>Pteriomorphia</taxon>
        <taxon>Ostreida</taxon>
        <taxon>Ostreoidea</taxon>
        <taxon>Ostreidae</taxon>
        <taxon>Magallana</taxon>
    </lineage>
</organism>
<dbReference type="Proteomes" id="UP000005408">
    <property type="component" value="Unassembled WGS sequence"/>
</dbReference>
<evidence type="ECO:0000313" key="5">
    <source>
        <dbReference type="Proteomes" id="UP000005408"/>
    </source>
</evidence>
<feature type="domain" description="VWFA" evidence="3">
    <location>
        <begin position="69"/>
        <end position="248"/>
    </location>
</feature>
<reference evidence="4" key="1">
    <citation type="submission" date="2022-08" db="UniProtKB">
        <authorList>
            <consortium name="EnsemblMetazoa"/>
        </authorList>
    </citation>
    <scope>IDENTIFICATION</scope>
    <source>
        <strain evidence="4">05x7-T-G4-1.051#20</strain>
    </source>
</reference>
<dbReference type="PANTHER" id="PTHR24020:SF20">
    <property type="entry name" value="PH DOMAIN-CONTAINING PROTEIN"/>
    <property type="match status" value="1"/>
</dbReference>
<dbReference type="Gene3D" id="3.40.50.410">
    <property type="entry name" value="von Willebrand factor, type A domain"/>
    <property type="match status" value="1"/>
</dbReference>
<evidence type="ECO:0000256" key="2">
    <source>
        <dbReference type="SAM" id="Phobius"/>
    </source>
</evidence>
<dbReference type="PRINTS" id="PR00453">
    <property type="entry name" value="VWFADOMAIN"/>
</dbReference>
<dbReference type="PANTHER" id="PTHR24020">
    <property type="entry name" value="COLLAGEN ALPHA"/>
    <property type="match status" value="1"/>
</dbReference>
<dbReference type="Pfam" id="PF00092">
    <property type="entry name" value="VWA"/>
    <property type="match status" value="1"/>
</dbReference>
<feature type="region of interest" description="Disordered" evidence="1">
    <location>
        <begin position="299"/>
        <end position="402"/>
    </location>
</feature>
<keyword evidence="2" id="KW-0812">Transmembrane</keyword>
<name>A0A8W8L308_MAGGI</name>